<dbReference type="InterPro" id="IPR001227">
    <property type="entry name" value="Ac_transferase_dom_sf"/>
</dbReference>
<dbReference type="InterPro" id="IPR006342">
    <property type="entry name" value="FkbM_mtfrase"/>
</dbReference>
<keyword evidence="3" id="KW-0808">Transferase</keyword>
<dbReference type="Pfam" id="PF00698">
    <property type="entry name" value="Acyl_transf_1"/>
    <property type="match status" value="1"/>
</dbReference>
<dbReference type="PANTHER" id="PTHR43775:SF51">
    <property type="entry name" value="INACTIVE PHENOLPHTHIOCEROL SYNTHESIS POLYKETIDE SYNTHASE TYPE I PKS1-RELATED"/>
    <property type="match status" value="1"/>
</dbReference>
<organism evidence="6 7">
    <name type="scientific">Pendulispora rubella</name>
    <dbReference type="NCBI Taxonomy" id="2741070"/>
    <lineage>
        <taxon>Bacteria</taxon>
        <taxon>Pseudomonadati</taxon>
        <taxon>Myxococcota</taxon>
        <taxon>Myxococcia</taxon>
        <taxon>Myxococcales</taxon>
        <taxon>Sorangiineae</taxon>
        <taxon>Pendulisporaceae</taxon>
        <taxon>Pendulispora</taxon>
    </lineage>
</organism>
<keyword evidence="1" id="KW-0596">Phosphopantetheine</keyword>
<dbReference type="RefSeq" id="WP_394836553.1">
    <property type="nucleotide sequence ID" value="NZ_CP089929.1"/>
</dbReference>
<dbReference type="GO" id="GO:0008168">
    <property type="term" value="F:methyltransferase activity"/>
    <property type="evidence" value="ECO:0007669"/>
    <property type="project" value="UniProtKB-KW"/>
</dbReference>
<dbReference type="SUPFAM" id="SSF47336">
    <property type="entry name" value="ACP-like"/>
    <property type="match status" value="1"/>
</dbReference>
<dbReference type="GO" id="GO:0032259">
    <property type="term" value="P:methylation"/>
    <property type="evidence" value="ECO:0007669"/>
    <property type="project" value="UniProtKB-KW"/>
</dbReference>
<dbReference type="InterPro" id="IPR036736">
    <property type="entry name" value="ACP-like_sf"/>
</dbReference>
<feature type="region of interest" description="Disordered" evidence="4">
    <location>
        <begin position="485"/>
        <end position="507"/>
    </location>
</feature>
<dbReference type="InterPro" id="IPR014043">
    <property type="entry name" value="Acyl_transferase_dom"/>
</dbReference>
<dbReference type="Gene3D" id="3.30.70.250">
    <property type="entry name" value="Malonyl-CoA ACP transacylase, ACP-binding"/>
    <property type="match status" value="1"/>
</dbReference>
<dbReference type="SUPFAM" id="SSF55048">
    <property type="entry name" value="Probable ACP-binding domain of malonyl-CoA ACP transacylase"/>
    <property type="match status" value="1"/>
</dbReference>
<dbReference type="SMART" id="SM00823">
    <property type="entry name" value="PKS_PP"/>
    <property type="match status" value="1"/>
</dbReference>
<evidence type="ECO:0000256" key="4">
    <source>
        <dbReference type="SAM" id="MobiDB-lite"/>
    </source>
</evidence>
<dbReference type="Pfam" id="PF00550">
    <property type="entry name" value="PP-binding"/>
    <property type="match status" value="1"/>
</dbReference>
<name>A0ABZ2L992_9BACT</name>
<dbReference type="InterPro" id="IPR050091">
    <property type="entry name" value="PKS_NRPS_Biosynth_Enz"/>
</dbReference>
<dbReference type="InterPro" id="IPR016036">
    <property type="entry name" value="Malonyl_transacylase_ACP-bd"/>
</dbReference>
<evidence type="ECO:0000259" key="5">
    <source>
        <dbReference type="PROSITE" id="PS50075"/>
    </source>
</evidence>
<proteinExistence type="predicted"/>
<dbReference type="PROSITE" id="PS50075">
    <property type="entry name" value="CARRIER"/>
    <property type="match status" value="1"/>
</dbReference>
<keyword evidence="2" id="KW-0597">Phosphoprotein</keyword>
<dbReference type="InterPro" id="IPR009081">
    <property type="entry name" value="PP-bd_ACP"/>
</dbReference>
<dbReference type="Pfam" id="PF05050">
    <property type="entry name" value="Methyltransf_21"/>
    <property type="match status" value="1"/>
</dbReference>
<dbReference type="SMART" id="SM00827">
    <property type="entry name" value="PKS_AT"/>
    <property type="match status" value="1"/>
</dbReference>
<accession>A0ABZ2L992</accession>
<keyword evidence="7" id="KW-1185">Reference proteome</keyword>
<dbReference type="InterPro" id="IPR020806">
    <property type="entry name" value="PKS_PP-bd"/>
</dbReference>
<dbReference type="SUPFAM" id="SSF53335">
    <property type="entry name" value="S-adenosyl-L-methionine-dependent methyltransferases"/>
    <property type="match status" value="1"/>
</dbReference>
<dbReference type="Gene3D" id="3.30.70.3290">
    <property type="match status" value="1"/>
</dbReference>
<reference evidence="6" key="1">
    <citation type="submission" date="2021-12" db="EMBL/GenBank/DDBJ databases">
        <title>Discovery of the Pendulisporaceae a myxobacterial family with distinct sporulation behavior and unique specialized metabolism.</title>
        <authorList>
            <person name="Garcia R."/>
            <person name="Popoff A."/>
            <person name="Bader C.D."/>
            <person name="Loehr J."/>
            <person name="Walesch S."/>
            <person name="Walt C."/>
            <person name="Boldt J."/>
            <person name="Bunk B."/>
            <person name="Haeckl F.J.F.P.J."/>
            <person name="Gunesch A.P."/>
            <person name="Birkelbach J."/>
            <person name="Nuebel U."/>
            <person name="Pietschmann T."/>
            <person name="Bach T."/>
            <person name="Mueller R."/>
        </authorList>
    </citation>
    <scope>NUCLEOTIDE SEQUENCE</scope>
    <source>
        <strain evidence="6">MSr11367</strain>
    </source>
</reference>
<dbReference type="PROSITE" id="PS00012">
    <property type="entry name" value="PHOSPHOPANTETHEINE"/>
    <property type="match status" value="1"/>
</dbReference>
<evidence type="ECO:0000313" key="6">
    <source>
        <dbReference type="EMBL" id="WXB06895.1"/>
    </source>
</evidence>
<protein>
    <submittedName>
        <fullName evidence="6">FkbM family methyltransferase</fullName>
    </submittedName>
</protein>
<evidence type="ECO:0000256" key="2">
    <source>
        <dbReference type="ARBA" id="ARBA00022553"/>
    </source>
</evidence>
<evidence type="ECO:0000313" key="7">
    <source>
        <dbReference type="Proteomes" id="UP001374803"/>
    </source>
</evidence>
<dbReference type="InterPro" id="IPR016035">
    <property type="entry name" value="Acyl_Trfase/lysoPLipase"/>
</dbReference>
<dbReference type="PANTHER" id="PTHR43775">
    <property type="entry name" value="FATTY ACID SYNTHASE"/>
    <property type="match status" value="1"/>
</dbReference>
<dbReference type="Gene3D" id="3.40.366.10">
    <property type="entry name" value="Malonyl-Coenzyme A Acyl Carrier Protein, domain 2"/>
    <property type="match status" value="1"/>
</dbReference>
<feature type="domain" description="Carrier" evidence="5">
    <location>
        <begin position="408"/>
        <end position="483"/>
    </location>
</feature>
<dbReference type="InterPro" id="IPR029063">
    <property type="entry name" value="SAM-dependent_MTases_sf"/>
</dbReference>
<dbReference type="SUPFAM" id="SSF52151">
    <property type="entry name" value="FabD/lysophospholipase-like"/>
    <property type="match status" value="1"/>
</dbReference>
<evidence type="ECO:0000256" key="1">
    <source>
        <dbReference type="ARBA" id="ARBA00022450"/>
    </source>
</evidence>
<evidence type="ECO:0000256" key="3">
    <source>
        <dbReference type="ARBA" id="ARBA00022679"/>
    </source>
</evidence>
<gene>
    <name evidence="6" type="ORF">LVJ94_06555</name>
</gene>
<dbReference type="Proteomes" id="UP001374803">
    <property type="component" value="Chromosome"/>
</dbReference>
<dbReference type="EMBL" id="CP089983">
    <property type="protein sequence ID" value="WXB06895.1"/>
    <property type="molecule type" value="Genomic_DNA"/>
</dbReference>
<dbReference type="InterPro" id="IPR006162">
    <property type="entry name" value="Ppantetheine_attach_site"/>
</dbReference>
<keyword evidence="6" id="KW-0489">Methyltransferase</keyword>
<dbReference type="NCBIfam" id="TIGR01444">
    <property type="entry name" value="fkbM_fam"/>
    <property type="match status" value="1"/>
</dbReference>
<sequence>MTLSNSIVTAPSTQVAQVPQVPLAAAETTPRLPVALMFPGLGDHYLDMGLELYRTQPIFQKNVDLCAELLKPELGVDIRDIIYPNRASSPAPVAPAAPSKGIDLRKMLGRDKSANAEEKNAPIHRTCYTQPALFVVEYALASLWRSWGLRPDAMIGYSLGEYVAACLAGVLSLQDSLTLVARRAALIESLPPGAMLAISLPEIQVLPLLGTHLSLSAINAPELSVVAGPPEEVEALERRLATDGVASRRVKSSHAFHSRMMEPIAEQVTQLAKGYTLKAPRIPYVSNVTGAFITEAEATDPSYFARHLCQPVRFFEGISQLLDGAERILLESGPGQTLSSMVTQHAQTRAKKPVVIASMRHSYDPQSDVAVLHKAVSRLWQGAASLDWDQVPQSALAANDTGPRPEAAAPSDTEDKLGAIWKKTLNLETLDRDVSFFDLGGNSLVATRLIFRISRVFSVKISLRRLYEVPTLADMAKAIDALKSGSEPAKATKPAPSQPGKSALKPRLQLPNGLHVTHQNEAETRHFYSDIFDHRTYAKNGVTIEPGACVFDVGSNIGLFTLFAHTETKGNIRIFAFDPAPPIFEILSRNVAEHGINATLVNCGISNRNAEAQFTFYPRSAGMSSFHPDVAEEKHVLRSIMRNQRQVGMADVVDQVADYTEELLDARFEAVPFTAKLRRLSDVIREYGVEKIDLLKVDVQKCELEVLEGIDDADWSKIRQVVLEAHDVDDRVHTIETLLRRHGFSVKTEHDEMYEGTNIHNIYGVRA</sequence>
<dbReference type="Gene3D" id="3.40.50.150">
    <property type="entry name" value="Vaccinia Virus protein VP39"/>
    <property type="match status" value="1"/>
</dbReference>
<dbReference type="Gene3D" id="1.10.1200.10">
    <property type="entry name" value="ACP-like"/>
    <property type="match status" value="1"/>
</dbReference>
<feature type="region of interest" description="Disordered" evidence="4">
    <location>
        <begin position="396"/>
        <end position="415"/>
    </location>
</feature>